<keyword evidence="19" id="KW-1185">Reference proteome</keyword>
<name>A0ABY7M4H8_9CHLR</name>
<reference evidence="18 19" key="1">
    <citation type="journal article" date="2023" name="ISME J.">
        <title>Thermophilic Dehalococcoidia with unusual traits shed light on an unexpected past.</title>
        <authorList>
            <person name="Palmer M."/>
            <person name="Covington J.K."/>
            <person name="Zhou E.M."/>
            <person name="Thomas S.C."/>
            <person name="Habib N."/>
            <person name="Seymour C.O."/>
            <person name="Lai D."/>
            <person name="Johnston J."/>
            <person name="Hashimi A."/>
            <person name="Jiao J.Y."/>
            <person name="Muok A.R."/>
            <person name="Liu L."/>
            <person name="Xian W.D."/>
            <person name="Zhi X.Y."/>
            <person name="Li M.M."/>
            <person name="Silva L.P."/>
            <person name="Bowen B.P."/>
            <person name="Louie K."/>
            <person name="Briegel A."/>
            <person name="Pett-Ridge J."/>
            <person name="Weber P.K."/>
            <person name="Tocheva E.I."/>
            <person name="Woyke T."/>
            <person name="Northen T.R."/>
            <person name="Mayali X."/>
            <person name="Li W.J."/>
            <person name="Hedlund B.P."/>
        </authorList>
    </citation>
    <scope>NUCLEOTIDE SEQUENCE [LARGE SCALE GENOMIC DNA]</scope>
    <source>
        <strain evidence="18 19">YIM 72310</strain>
    </source>
</reference>
<dbReference type="Proteomes" id="UP001212803">
    <property type="component" value="Chromosome"/>
</dbReference>
<evidence type="ECO:0000256" key="2">
    <source>
        <dbReference type="ARBA" id="ARBA00003921"/>
    </source>
</evidence>
<dbReference type="Gene3D" id="3.30.465.10">
    <property type="match status" value="1"/>
</dbReference>
<keyword evidence="10 16" id="KW-0133">Cell shape</keyword>
<feature type="active site" description="Proton donor" evidence="16">
    <location>
        <position position="225"/>
    </location>
</feature>
<accession>A0ABY7M4H8</accession>
<keyword evidence="8 16" id="KW-0274">FAD</keyword>
<evidence type="ECO:0000256" key="8">
    <source>
        <dbReference type="ARBA" id="ARBA00022827"/>
    </source>
</evidence>
<feature type="active site" evidence="16">
    <location>
        <position position="295"/>
    </location>
</feature>
<comment type="catalytic activity">
    <reaction evidence="15 16">
        <text>UDP-N-acetyl-alpha-D-muramate + NADP(+) = UDP-N-acetyl-3-O-(1-carboxyvinyl)-alpha-D-glucosamine + NADPH + H(+)</text>
        <dbReference type="Rhea" id="RHEA:12248"/>
        <dbReference type="ChEBI" id="CHEBI:15378"/>
        <dbReference type="ChEBI" id="CHEBI:57783"/>
        <dbReference type="ChEBI" id="CHEBI:58349"/>
        <dbReference type="ChEBI" id="CHEBI:68483"/>
        <dbReference type="ChEBI" id="CHEBI:70757"/>
        <dbReference type="EC" id="1.3.1.98"/>
    </reaction>
</comment>
<feature type="domain" description="FAD-binding PCMH-type" evidence="17">
    <location>
        <begin position="30"/>
        <end position="197"/>
    </location>
</feature>
<keyword evidence="11 16" id="KW-0573">Peptidoglycan synthesis</keyword>
<keyword evidence="7 16" id="KW-0285">Flavoprotein</keyword>
<evidence type="ECO:0000256" key="10">
    <source>
        <dbReference type="ARBA" id="ARBA00022960"/>
    </source>
</evidence>
<dbReference type="EMBL" id="CP115149">
    <property type="protein sequence ID" value="WBL35438.1"/>
    <property type="molecule type" value="Genomic_DNA"/>
</dbReference>
<dbReference type="InterPro" id="IPR003170">
    <property type="entry name" value="MurB"/>
</dbReference>
<proteinExistence type="inferred from homology"/>
<keyword evidence="6 16" id="KW-0132">Cell division</keyword>
<evidence type="ECO:0000256" key="14">
    <source>
        <dbReference type="ARBA" id="ARBA00023316"/>
    </source>
</evidence>
<dbReference type="Gene3D" id="3.30.43.10">
    <property type="entry name" value="Uridine Diphospho-n-acetylenolpyruvylglucosamine Reductase, domain 2"/>
    <property type="match status" value="1"/>
</dbReference>
<comment type="pathway">
    <text evidence="4 16">Cell wall biogenesis; peptidoglycan biosynthesis.</text>
</comment>
<dbReference type="InterPro" id="IPR016169">
    <property type="entry name" value="FAD-bd_PCMH_sub2"/>
</dbReference>
<evidence type="ECO:0000313" key="18">
    <source>
        <dbReference type="EMBL" id="WBL35438.1"/>
    </source>
</evidence>
<evidence type="ECO:0000259" key="17">
    <source>
        <dbReference type="PROSITE" id="PS51387"/>
    </source>
</evidence>
<keyword evidence="13 16" id="KW-0131">Cell cycle</keyword>
<dbReference type="InterPro" id="IPR006094">
    <property type="entry name" value="Oxid_FAD_bind_N"/>
</dbReference>
<comment type="function">
    <text evidence="2 16">Cell wall formation.</text>
</comment>
<evidence type="ECO:0000256" key="12">
    <source>
        <dbReference type="ARBA" id="ARBA00023002"/>
    </source>
</evidence>
<gene>
    <name evidence="16 18" type="primary">murB</name>
    <name evidence="18" type="ORF">O0235_11715</name>
</gene>
<dbReference type="PANTHER" id="PTHR21071">
    <property type="entry name" value="UDP-N-ACETYLENOLPYRUVOYLGLUCOSAMINE REDUCTASE"/>
    <property type="match status" value="1"/>
</dbReference>
<keyword evidence="5 16" id="KW-0963">Cytoplasm</keyword>
<dbReference type="EC" id="1.3.1.98" evidence="16"/>
<dbReference type="SUPFAM" id="SSF56176">
    <property type="entry name" value="FAD-binding/transporter-associated domain-like"/>
    <property type="match status" value="1"/>
</dbReference>
<dbReference type="InterPro" id="IPR011601">
    <property type="entry name" value="MurB_C"/>
</dbReference>
<evidence type="ECO:0000256" key="15">
    <source>
        <dbReference type="ARBA" id="ARBA00048914"/>
    </source>
</evidence>
<comment type="cofactor">
    <cofactor evidence="1 16">
        <name>FAD</name>
        <dbReference type="ChEBI" id="CHEBI:57692"/>
    </cofactor>
</comment>
<dbReference type="Pfam" id="PF02873">
    <property type="entry name" value="MurB_C"/>
    <property type="match status" value="1"/>
</dbReference>
<protein>
    <recommendedName>
        <fullName evidence="16">UDP-N-acetylenolpyruvoylglucosamine reductase</fullName>
        <ecNumber evidence="16">1.3.1.98</ecNumber>
    </recommendedName>
    <alternativeName>
        <fullName evidence="16">UDP-N-acetylmuramate dehydrogenase</fullName>
    </alternativeName>
</protein>
<keyword evidence="14 16" id="KW-0961">Cell wall biogenesis/degradation</keyword>
<comment type="subcellular location">
    <subcellularLocation>
        <location evidence="3 16">Cytoplasm</location>
    </subcellularLocation>
</comment>
<dbReference type="Gene3D" id="3.90.78.10">
    <property type="entry name" value="UDP-N-acetylenolpyruvoylglucosamine reductase, C-terminal domain"/>
    <property type="match status" value="1"/>
</dbReference>
<dbReference type="InterPro" id="IPR016167">
    <property type="entry name" value="FAD-bd_PCMH_sub1"/>
</dbReference>
<evidence type="ECO:0000256" key="5">
    <source>
        <dbReference type="ARBA" id="ARBA00022490"/>
    </source>
</evidence>
<keyword evidence="12 16" id="KW-0560">Oxidoreductase</keyword>
<evidence type="ECO:0000256" key="11">
    <source>
        <dbReference type="ARBA" id="ARBA00022984"/>
    </source>
</evidence>
<evidence type="ECO:0000256" key="9">
    <source>
        <dbReference type="ARBA" id="ARBA00022857"/>
    </source>
</evidence>
<keyword evidence="9 16" id="KW-0521">NADP</keyword>
<dbReference type="Pfam" id="PF01565">
    <property type="entry name" value="FAD_binding_4"/>
    <property type="match status" value="1"/>
</dbReference>
<dbReference type="PANTHER" id="PTHR21071:SF4">
    <property type="entry name" value="UDP-N-ACETYLENOLPYRUVOYLGLUCOSAMINE REDUCTASE"/>
    <property type="match status" value="1"/>
</dbReference>
<dbReference type="PROSITE" id="PS51387">
    <property type="entry name" value="FAD_PCMH"/>
    <property type="match status" value="1"/>
</dbReference>
<dbReference type="InterPro" id="IPR036318">
    <property type="entry name" value="FAD-bd_PCMH-like_sf"/>
</dbReference>
<dbReference type="HAMAP" id="MF_00037">
    <property type="entry name" value="MurB"/>
    <property type="match status" value="1"/>
</dbReference>
<evidence type="ECO:0000256" key="6">
    <source>
        <dbReference type="ARBA" id="ARBA00022618"/>
    </source>
</evidence>
<evidence type="ECO:0000256" key="4">
    <source>
        <dbReference type="ARBA" id="ARBA00004752"/>
    </source>
</evidence>
<dbReference type="InterPro" id="IPR016166">
    <property type="entry name" value="FAD-bd_PCMH"/>
</dbReference>
<evidence type="ECO:0000256" key="1">
    <source>
        <dbReference type="ARBA" id="ARBA00001974"/>
    </source>
</evidence>
<sequence>MSALERLAAALEPLGELRRAEPLARHTTFGIGGPADLFLTVRSGEALGRALTAAADAGVPVFILGSGSNILVADAGIRGLVIDNRARAEQLDGLTVRVESGASFAAFARRMCRRGLDGLAWAVGIPGTLGGAVVYNAGAYGGCLADVLRRVRIQEPSGRAEWVDAADLRLVYRGSRFTRGELRGRAVLECELELFPGDAADLVRRAAAFDAKRLAAQPRGRSAGSTFKNPPEAPAWKLIDAVGMRGMRRGDAAISEKHANFFVNEGNAAAADVRWLIEEARRRVFDRFGIRLETEVEFVGAWT</sequence>
<dbReference type="InterPro" id="IPR036635">
    <property type="entry name" value="MurB_C_sf"/>
</dbReference>
<comment type="similarity">
    <text evidence="16">Belongs to the MurB family.</text>
</comment>
<dbReference type="RefSeq" id="WP_270055964.1">
    <property type="nucleotide sequence ID" value="NZ_CP115149.1"/>
</dbReference>
<organism evidence="18 19">
    <name type="scientific">Tepidiforma flava</name>
    <dbReference type="NCBI Taxonomy" id="3004094"/>
    <lineage>
        <taxon>Bacteria</taxon>
        <taxon>Bacillati</taxon>
        <taxon>Chloroflexota</taxon>
        <taxon>Tepidiformia</taxon>
        <taxon>Tepidiformales</taxon>
        <taxon>Tepidiformaceae</taxon>
        <taxon>Tepidiforma</taxon>
    </lineage>
</organism>
<dbReference type="GO" id="GO:0008762">
    <property type="term" value="F:UDP-N-acetylmuramate dehydrogenase activity"/>
    <property type="evidence" value="ECO:0007669"/>
    <property type="project" value="UniProtKB-EC"/>
</dbReference>
<evidence type="ECO:0000256" key="16">
    <source>
        <dbReference type="HAMAP-Rule" id="MF_00037"/>
    </source>
</evidence>
<evidence type="ECO:0000313" key="19">
    <source>
        <dbReference type="Proteomes" id="UP001212803"/>
    </source>
</evidence>
<dbReference type="NCBIfam" id="TIGR00179">
    <property type="entry name" value="murB"/>
    <property type="match status" value="1"/>
</dbReference>
<evidence type="ECO:0000256" key="13">
    <source>
        <dbReference type="ARBA" id="ARBA00023306"/>
    </source>
</evidence>
<evidence type="ECO:0000256" key="3">
    <source>
        <dbReference type="ARBA" id="ARBA00004496"/>
    </source>
</evidence>
<feature type="active site" evidence="16">
    <location>
        <position position="173"/>
    </location>
</feature>
<evidence type="ECO:0000256" key="7">
    <source>
        <dbReference type="ARBA" id="ARBA00022630"/>
    </source>
</evidence>
<dbReference type="SUPFAM" id="SSF56194">
    <property type="entry name" value="Uridine diphospho-N-Acetylenolpyruvylglucosamine reductase, MurB, C-terminal domain"/>
    <property type="match status" value="1"/>
</dbReference>
<dbReference type="NCBIfam" id="NF010480">
    <property type="entry name" value="PRK13905.1"/>
    <property type="match status" value="1"/>
</dbReference>